<gene>
    <name evidence="2" type="ORF">I206_06864</name>
    <name evidence="3" type="ORF">I206_102043</name>
</gene>
<accession>A0A1B9HV01</accession>
<dbReference type="AlphaFoldDB" id="A0A1B9HV01"/>
<name>A0A1B9HV01_9TREE</name>
<dbReference type="RefSeq" id="XP_019008307.1">
    <property type="nucleotide sequence ID" value="XM_019158561.1"/>
</dbReference>
<evidence type="ECO:0000313" key="2">
    <source>
        <dbReference type="EMBL" id="OCF47088.1"/>
    </source>
</evidence>
<reference evidence="2" key="1">
    <citation type="submission" date="2013-07" db="EMBL/GenBank/DDBJ databases">
        <title>The Genome Sequence of Cryptococcus pinus CBS10737.</title>
        <authorList>
            <consortium name="The Broad Institute Genome Sequencing Platform"/>
            <person name="Cuomo C."/>
            <person name="Litvintseva A."/>
            <person name="Chen Y."/>
            <person name="Heitman J."/>
            <person name="Sun S."/>
            <person name="Springer D."/>
            <person name="Dromer F."/>
            <person name="Young S.K."/>
            <person name="Zeng Q."/>
            <person name="Gargeya S."/>
            <person name="Fitzgerald M."/>
            <person name="Abouelleil A."/>
            <person name="Alvarado L."/>
            <person name="Berlin A.M."/>
            <person name="Chapman S.B."/>
            <person name="Dewar J."/>
            <person name="Goldberg J."/>
            <person name="Griggs A."/>
            <person name="Gujja S."/>
            <person name="Hansen M."/>
            <person name="Howarth C."/>
            <person name="Imamovic A."/>
            <person name="Larimer J."/>
            <person name="McCowan C."/>
            <person name="Murphy C."/>
            <person name="Pearson M."/>
            <person name="Priest M."/>
            <person name="Roberts A."/>
            <person name="Saif S."/>
            <person name="Shea T."/>
            <person name="Sykes S."/>
            <person name="Wortman J."/>
            <person name="Nusbaum C."/>
            <person name="Birren B."/>
        </authorList>
    </citation>
    <scope>NUCLEOTIDE SEQUENCE [LARGE SCALE GENOMIC DNA]</scope>
    <source>
        <strain evidence="2">CBS 10737</strain>
    </source>
</reference>
<dbReference type="GeneID" id="30175233"/>
<sequence length="264" mass="28433">MSLRSSIHSLRSVSAVPRTGARSLHNSSIALRKAQPSHVAAQASEEVEEEDEDLFSSTPSSTSNYTLDKSAIRQSNIFTILKHSKLSSKEKKKDKVSLQALRQVVACSEAEEAEELKKIVRAWKVGGLTVSKATAREIVGRLVNLGKPQLASELVSNRTQYGLPDLDQPTLIKLHQSLVSSALPPPQLAPTQPVSPTLALLRLNLASQAPGLSPEQIVSSVTSSPKGRQWKATKTVEGWAQEARDRLVAAGGPWADAAKKIQVA</sequence>
<dbReference type="OrthoDB" id="565731at2759"/>
<keyword evidence="4" id="KW-1185">Reference proteome</keyword>
<protein>
    <submittedName>
        <fullName evidence="2">Uncharacterized protein</fullName>
    </submittedName>
</protein>
<evidence type="ECO:0000313" key="4">
    <source>
        <dbReference type="Proteomes" id="UP000094020"/>
    </source>
</evidence>
<feature type="compositionally biased region" description="Polar residues" evidence="1">
    <location>
        <begin position="55"/>
        <end position="66"/>
    </location>
</feature>
<proteinExistence type="predicted"/>
<dbReference type="KEGG" id="kpin:30175233"/>
<feature type="compositionally biased region" description="Acidic residues" evidence="1">
    <location>
        <begin position="45"/>
        <end position="54"/>
    </location>
</feature>
<dbReference type="EMBL" id="CP144520">
    <property type="protein sequence ID" value="WWC68122.1"/>
    <property type="molecule type" value="Genomic_DNA"/>
</dbReference>
<reference evidence="2" key="3">
    <citation type="submission" date="2016-07" db="EMBL/GenBank/DDBJ databases">
        <title>Evolution of pathogenesis and genome organization in the Tremellales.</title>
        <authorList>
            <person name="Cuomo C."/>
            <person name="Litvintseva A."/>
            <person name="Heitman J."/>
            <person name="Chen Y."/>
            <person name="Sun S."/>
            <person name="Springer D."/>
            <person name="Dromer F."/>
            <person name="Young S."/>
            <person name="Zeng Q."/>
            <person name="Chapman S."/>
            <person name="Gujja S."/>
            <person name="Saif S."/>
            <person name="Birren B."/>
        </authorList>
    </citation>
    <scope>NUCLEOTIDE SEQUENCE</scope>
    <source>
        <strain evidence="2">CBS 10737</strain>
    </source>
</reference>
<reference evidence="3" key="2">
    <citation type="submission" date="2013-07" db="EMBL/GenBank/DDBJ databases">
        <authorList>
            <consortium name="The Broad Institute Genome Sequencing Platform"/>
            <person name="Cuomo C."/>
            <person name="Litvintseva A."/>
            <person name="Chen Y."/>
            <person name="Heitman J."/>
            <person name="Sun S."/>
            <person name="Springer D."/>
            <person name="Dromer F."/>
            <person name="Young S.K."/>
            <person name="Zeng Q."/>
            <person name="Gargeya S."/>
            <person name="Fitzgerald M."/>
            <person name="Abouelleil A."/>
            <person name="Alvarado L."/>
            <person name="Berlin A.M."/>
            <person name="Chapman S.B."/>
            <person name="Dewar J."/>
            <person name="Goldberg J."/>
            <person name="Griggs A."/>
            <person name="Gujja S."/>
            <person name="Hansen M."/>
            <person name="Howarth C."/>
            <person name="Imamovic A."/>
            <person name="Larimer J."/>
            <person name="McCowan C."/>
            <person name="Murphy C."/>
            <person name="Pearson M."/>
            <person name="Priest M."/>
            <person name="Roberts A."/>
            <person name="Saif S."/>
            <person name="Shea T."/>
            <person name="Sykes S."/>
            <person name="Wortman J."/>
            <person name="Nusbaum C."/>
            <person name="Birren B."/>
        </authorList>
    </citation>
    <scope>NUCLEOTIDE SEQUENCE</scope>
    <source>
        <strain evidence="3">CBS 10737</strain>
    </source>
</reference>
<feature type="region of interest" description="Disordered" evidence="1">
    <location>
        <begin position="27"/>
        <end position="66"/>
    </location>
</feature>
<dbReference type="Proteomes" id="UP000094020">
    <property type="component" value="Chromosome 2"/>
</dbReference>
<evidence type="ECO:0000313" key="3">
    <source>
        <dbReference type="EMBL" id="WWC68122.1"/>
    </source>
</evidence>
<organism evidence="2">
    <name type="scientific">Kwoniella pini CBS 10737</name>
    <dbReference type="NCBI Taxonomy" id="1296096"/>
    <lineage>
        <taxon>Eukaryota</taxon>
        <taxon>Fungi</taxon>
        <taxon>Dikarya</taxon>
        <taxon>Basidiomycota</taxon>
        <taxon>Agaricomycotina</taxon>
        <taxon>Tremellomycetes</taxon>
        <taxon>Tremellales</taxon>
        <taxon>Cryptococcaceae</taxon>
        <taxon>Kwoniella</taxon>
    </lineage>
</organism>
<dbReference type="EMBL" id="KV700117">
    <property type="protein sequence ID" value="OCF47088.1"/>
    <property type="molecule type" value="Genomic_DNA"/>
</dbReference>
<evidence type="ECO:0000256" key="1">
    <source>
        <dbReference type="SAM" id="MobiDB-lite"/>
    </source>
</evidence>
<reference evidence="3" key="4">
    <citation type="submission" date="2024-02" db="EMBL/GenBank/DDBJ databases">
        <title>Comparative genomics of Cryptococcus and Kwoniella reveals pathogenesis evolution and contrasting modes of karyotype evolution via chromosome fusion or intercentromeric recombination.</title>
        <authorList>
            <person name="Coelho M.A."/>
            <person name="David-Palma M."/>
            <person name="Shea T."/>
            <person name="Bowers K."/>
            <person name="McGinley-Smith S."/>
            <person name="Mohammad A.W."/>
            <person name="Gnirke A."/>
            <person name="Yurkov A.M."/>
            <person name="Nowrousian M."/>
            <person name="Sun S."/>
            <person name="Cuomo C.A."/>
            <person name="Heitman J."/>
        </authorList>
    </citation>
    <scope>NUCLEOTIDE SEQUENCE</scope>
    <source>
        <strain evidence="3">CBS 10737</strain>
    </source>
</reference>